<name>A0A7X6GXJ9_9RHOB</name>
<dbReference type="Pfam" id="PF12831">
    <property type="entry name" value="FAD_oxidored"/>
    <property type="match status" value="1"/>
</dbReference>
<evidence type="ECO:0000313" key="1">
    <source>
        <dbReference type="EMBL" id="NKX43136.1"/>
    </source>
</evidence>
<dbReference type="GO" id="GO:0016628">
    <property type="term" value="F:oxidoreductase activity, acting on the CH-CH group of donors, NAD or NADP as acceptor"/>
    <property type="evidence" value="ECO:0007669"/>
    <property type="project" value="InterPro"/>
</dbReference>
<dbReference type="SUPFAM" id="SSF51905">
    <property type="entry name" value="FAD/NAD(P)-binding domain"/>
    <property type="match status" value="1"/>
</dbReference>
<comment type="caution">
    <text evidence="1">The sequence shown here is derived from an EMBL/GenBank/DDBJ whole genome shotgun (WGS) entry which is preliminary data.</text>
</comment>
<dbReference type="InterPro" id="IPR050407">
    <property type="entry name" value="Geranylgeranyl_reductase"/>
</dbReference>
<dbReference type="PRINTS" id="PR00420">
    <property type="entry name" value="RNGMNOXGNASE"/>
</dbReference>
<dbReference type="PANTHER" id="PTHR42685">
    <property type="entry name" value="GERANYLGERANYL DIPHOSPHATE REDUCTASE"/>
    <property type="match status" value="1"/>
</dbReference>
<evidence type="ECO:0000313" key="2">
    <source>
        <dbReference type="Proteomes" id="UP000526408"/>
    </source>
</evidence>
<proteinExistence type="predicted"/>
<dbReference type="PANTHER" id="PTHR42685:SF22">
    <property type="entry name" value="CONDITIONED MEDIUM FACTOR RECEPTOR 1"/>
    <property type="match status" value="1"/>
</dbReference>
<protein>
    <submittedName>
        <fullName evidence="1">Geranylgeranyl reductase family protein</fullName>
    </submittedName>
</protein>
<dbReference type="Proteomes" id="UP000526408">
    <property type="component" value="Unassembled WGS sequence"/>
</dbReference>
<dbReference type="EMBL" id="JAAZQQ010000001">
    <property type="protein sequence ID" value="NKX43136.1"/>
    <property type="molecule type" value="Genomic_DNA"/>
</dbReference>
<dbReference type="AlphaFoldDB" id="A0A7X6GXJ9"/>
<dbReference type="Gene3D" id="3.50.50.60">
    <property type="entry name" value="FAD/NAD(P)-binding domain"/>
    <property type="match status" value="1"/>
</dbReference>
<organism evidence="1 2">
    <name type="scientific">Roseicyclus persicicus</name>
    <dbReference type="NCBI Taxonomy" id="2650661"/>
    <lineage>
        <taxon>Bacteria</taxon>
        <taxon>Pseudomonadati</taxon>
        <taxon>Pseudomonadota</taxon>
        <taxon>Alphaproteobacteria</taxon>
        <taxon>Rhodobacterales</taxon>
        <taxon>Roseobacteraceae</taxon>
        <taxon>Roseicyclus</taxon>
    </lineage>
</organism>
<keyword evidence="2" id="KW-1185">Reference proteome</keyword>
<dbReference type="InterPro" id="IPR011777">
    <property type="entry name" value="Geranylgeranyl_Rdtase_fam"/>
</dbReference>
<gene>
    <name evidence="1" type="ORF">HCU73_00915</name>
</gene>
<reference evidence="1 2" key="1">
    <citation type="submission" date="2020-04" db="EMBL/GenBank/DDBJ databases">
        <authorList>
            <person name="Yoon J."/>
        </authorList>
    </citation>
    <scope>NUCLEOTIDE SEQUENCE [LARGE SCALE GENOMIC DNA]</scope>
    <source>
        <strain evidence="1 2">KMU-115</strain>
    </source>
</reference>
<dbReference type="NCBIfam" id="TIGR02032">
    <property type="entry name" value="GG-red-SF"/>
    <property type="match status" value="1"/>
</dbReference>
<accession>A0A7X6GXJ9</accession>
<sequence>MAAETHDIVILGGGPAGAAAAATAARAGLRTLLIDKARFPRDKLCGGLFTGRARDEYRRIFGRDLDPALFSERRAIAFHLGPTPMGRMDDVPPMYLTMRRPLDAHLLALAGEAGATLRTGTRVVQIDLAASRLVLEDGTAVAYRVLVGADGVTSAVARALFGRPFDPATIGFALEKEMPPVSDPETLATVRVDFGVADWGYGWSFPKPGSTTVGVGGLQARNPDMKARMRAYAERLDQGDAEGMKGHFLPFGDYRRRPGRGNVLLAGDAAGFVDPITGEGIAHALGSGRLAAEAAARAIREGRAEEAAGLYRAATAEIRLSLAIARVLRPIVFSETMAPLFARRFAGSSRVKQAYMRMLAGEIGYPTLLALVAWRLPRAIWRSWRGGAPGPAQNRA</sequence>
<dbReference type="InterPro" id="IPR036188">
    <property type="entry name" value="FAD/NAD-bd_sf"/>
</dbReference>